<proteinExistence type="predicted"/>
<evidence type="ECO:0000256" key="4">
    <source>
        <dbReference type="ARBA" id="ARBA00023136"/>
    </source>
</evidence>
<feature type="transmembrane region" description="Helical" evidence="5">
    <location>
        <begin position="50"/>
        <end position="69"/>
    </location>
</feature>
<gene>
    <name evidence="7" type="ORF">C8E87_4277</name>
</gene>
<feature type="transmembrane region" description="Helical" evidence="5">
    <location>
        <begin position="21"/>
        <end position="38"/>
    </location>
</feature>
<keyword evidence="3 5" id="KW-1133">Transmembrane helix</keyword>
<evidence type="ECO:0000256" key="2">
    <source>
        <dbReference type="ARBA" id="ARBA00022692"/>
    </source>
</evidence>
<organism evidence="7 8">
    <name type="scientific">Paractinoplanes brasiliensis</name>
    <dbReference type="NCBI Taxonomy" id="52695"/>
    <lineage>
        <taxon>Bacteria</taxon>
        <taxon>Bacillati</taxon>
        <taxon>Actinomycetota</taxon>
        <taxon>Actinomycetes</taxon>
        <taxon>Micromonosporales</taxon>
        <taxon>Micromonosporaceae</taxon>
        <taxon>Paractinoplanes</taxon>
    </lineage>
</organism>
<protein>
    <submittedName>
        <fullName evidence="7">Uncharacterized membrane protein YidH (DUF202 family)</fullName>
    </submittedName>
</protein>
<evidence type="ECO:0000256" key="1">
    <source>
        <dbReference type="ARBA" id="ARBA00004127"/>
    </source>
</evidence>
<keyword evidence="8" id="KW-1185">Reference proteome</keyword>
<evidence type="ECO:0000313" key="7">
    <source>
        <dbReference type="EMBL" id="TDO40562.1"/>
    </source>
</evidence>
<feature type="transmembrane region" description="Helical" evidence="5">
    <location>
        <begin position="89"/>
        <end position="106"/>
    </location>
</feature>
<comment type="caution">
    <text evidence="7">The sequence shown here is derived from an EMBL/GenBank/DDBJ whole genome shotgun (WGS) entry which is preliminary data.</text>
</comment>
<evidence type="ECO:0000259" key="6">
    <source>
        <dbReference type="Pfam" id="PF02656"/>
    </source>
</evidence>
<sequence>MSEPSAEWTPDHGASAERTRLAWRRTALSAGVVVLLAARPAFDPDAGPGLWITAALCGAGWSALVALAYRRARALRRRPPHPGRRSITAYAFVTVGLAALAGVIVML</sequence>
<dbReference type="RefSeq" id="WP_133874720.1">
    <property type="nucleotide sequence ID" value="NZ_BOMD01000007.1"/>
</dbReference>
<dbReference type="GO" id="GO:0012505">
    <property type="term" value="C:endomembrane system"/>
    <property type="evidence" value="ECO:0007669"/>
    <property type="project" value="UniProtKB-SubCell"/>
</dbReference>
<name>A0A4R6JXF4_9ACTN</name>
<comment type="subcellular location">
    <subcellularLocation>
        <location evidence="1">Endomembrane system</location>
        <topology evidence="1">Multi-pass membrane protein</topology>
    </subcellularLocation>
</comment>
<evidence type="ECO:0000256" key="3">
    <source>
        <dbReference type="ARBA" id="ARBA00022989"/>
    </source>
</evidence>
<dbReference type="AlphaFoldDB" id="A0A4R6JXF4"/>
<keyword evidence="2 5" id="KW-0812">Transmembrane</keyword>
<evidence type="ECO:0000313" key="8">
    <source>
        <dbReference type="Proteomes" id="UP000294901"/>
    </source>
</evidence>
<evidence type="ECO:0000256" key="5">
    <source>
        <dbReference type="SAM" id="Phobius"/>
    </source>
</evidence>
<feature type="domain" description="DUF202" evidence="6">
    <location>
        <begin position="13"/>
        <end position="77"/>
    </location>
</feature>
<dbReference type="EMBL" id="SNWR01000001">
    <property type="protein sequence ID" value="TDO40562.1"/>
    <property type="molecule type" value="Genomic_DNA"/>
</dbReference>
<keyword evidence="4 5" id="KW-0472">Membrane</keyword>
<dbReference type="InterPro" id="IPR003807">
    <property type="entry name" value="DUF202"/>
</dbReference>
<dbReference type="Proteomes" id="UP000294901">
    <property type="component" value="Unassembled WGS sequence"/>
</dbReference>
<accession>A0A4R6JXF4</accession>
<dbReference type="Pfam" id="PF02656">
    <property type="entry name" value="DUF202"/>
    <property type="match status" value="1"/>
</dbReference>
<reference evidence="7 8" key="1">
    <citation type="submission" date="2019-03" db="EMBL/GenBank/DDBJ databases">
        <title>Sequencing the genomes of 1000 actinobacteria strains.</title>
        <authorList>
            <person name="Klenk H.-P."/>
        </authorList>
    </citation>
    <scope>NUCLEOTIDE SEQUENCE [LARGE SCALE GENOMIC DNA]</scope>
    <source>
        <strain evidence="7 8">DSM 43805</strain>
    </source>
</reference>